<sequence length="132" mass="15372">MNSLIKKLPNIYYQTISSRGVTYVKSFDENKWLPEKKYAIKTNTRTIGKINSGNGAGLILFEESFLKSRPEYKDIAIVRYYDEEQKKWELRIEEDHSSEIITSLKVNSKHEVTDVISVGTYLLFTKLIEKDT</sequence>
<dbReference type="EMBL" id="FOSF01000109">
    <property type="protein sequence ID" value="SFK55324.1"/>
    <property type="molecule type" value="Genomic_DNA"/>
</dbReference>
<evidence type="ECO:0000313" key="2">
    <source>
        <dbReference type="Proteomes" id="UP000243374"/>
    </source>
</evidence>
<keyword evidence="2" id="KW-1185">Reference proteome</keyword>
<dbReference type="OrthoDB" id="7078212at2"/>
<name>A0A662ZDA2_9GAMM</name>
<accession>A0A662ZDA2</accession>
<gene>
    <name evidence="1" type="ORF">SAMN04487865_11097</name>
</gene>
<organism evidence="1 2">
    <name type="scientific">Succinivibrio dextrinosolvens</name>
    <dbReference type="NCBI Taxonomy" id="83771"/>
    <lineage>
        <taxon>Bacteria</taxon>
        <taxon>Pseudomonadati</taxon>
        <taxon>Pseudomonadota</taxon>
        <taxon>Gammaproteobacteria</taxon>
        <taxon>Aeromonadales</taxon>
        <taxon>Succinivibrionaceae</taxon>
        <taxon>Succinivibrio</taxon>
    </lineage>
</organism>
<proteinExistence type="predicted"/>
<dbReference type="RefSeq" id="WP_143075474.1">
    <property type="nucleotide sequence ID" value="NZ_FOSF01000109.1"/>
</dbReference>
<protein>
    <submittedName>
        <fullName evidence="1">Uncharacterized protein</fullName>
    </submittedName>
</protein>
<dbReference type="Proteomes" id="UP000243374">
    <property type="component" value="Unassembled WGS sequence"/>
</dbReference>
<evidence type="ECO:0000313" key="1">
    <source>
        <dbReference type="EMBL" id="SFK55324.1"/>
    </source>
</evidence>
<reference evidence="1 2" key="1">
    <citation type="submission" date="2016-10" db="EMBL/GenBank/DDBJ databases">
        <authorList>
            <person name="Varghese N."/>
            <person name="Submissions S."/>
        </authorList>
    </citation>
    <scope>NUCLEOTIDE SEQUENCE [LARGE SCALE GENOMIC DNA]</scope>
    <source>
        <strain evidence="1 2">22B</strain>
    </source>
</reference>
<dbReference type="AlphaFoldDB" id="A0A662ZDA2"/>
<feature type="non-terminal residue" evidence="1">
    <location>
        <position position="132"/>
    </location>
</feature>